<reference evidence="3" key="1">
    <citation type="submission" date="2016-10" db="EMBL/GenBank/DDBJ databases">
        <authorList>
            <person name="Varghese N."/>
            <person name="Submissions S."/>
        </authorList>
    </citation>
    <scope>NUCLEOTIDE SEQUENCE [LARGE SCALE GENOMIC DNA]</scope>
    <source>
        <strain evidence="3">DSM 19886</strain>
    </source>
</reference>
<keyword evidence="1" id="KW-1133">Transmembrane helix</keyword>
<evidence type="ECO:0000313" key="3">
    <source>
        <dbReference type="Proteomes" id="UP000199440"/>
    </source>
</evidence>
<evidence type="ECO:0000256" key="1">
    <source>
        <dbReference type="SAM" id="Phobius"/>
    </source>
</evidence>
<name>A0A1G9LQ12_9FLAO</name>
<keyword evidence="3" id="KW-1185">Reference proteome</keyword>
<protein>
    <submittedName>
        <fullName evidence="2">Uncharacterized protein</fullName>
    </submittedName>
</protein>
<organism evidence="2 3">
    <name type="scientific">Kriegella aquimaris</name>
    <dbReference type="NCBI Taxonomy" id="192904"/>
    <lineage>
        <taxon>Bacteria</taxon>
        <taxon>Pseudomonadati</taxon>
        <taxon>Bacteroidota</taxon>
        <taxon>Flavobacteriia</taxon>
        <taxon>Flavobacteriales</taxon>
        <taxon>Flavobacteriaceae</taxon>
        <taxon>Kriegella</taxon>
    </lineage>
</organism>
<sequence>MPVFENIQNLTLSFFLIACIPFISSYIYQYYDYERIDNIKDGHIEFNEDEIIIDYSRNYKYHELTDLQIGIIAYYGQRINLIYSNPNETKSLGIRNQLGISNKFEVLSFNFKLESETHLKELENTLFELVISGKLENIDSKKSIKLVSDRFKQNESYKNYVIKQILDKKIGCTEGLLLHGYKSDKEAKELRKKYCG</sequence>
<dbReference type="Proteomes" id="UP000199440">
    <property type="component" value="Unassembled WGS sequence"/>
</dbReference>
<dbReference type="AlphaFoldDB" id="A0A1G9LQ12"/>
<evidence type="ECO:0000313" key="2">
    <source>
        <dbReference type="EMBL" id="SDL64006.1"/>
    </source>
</evidence>
<gene>
    <name evidence="2" type="ORF">SAMN04488514_102174</name>
</gene>
<dbReference type="STRING" id="192904.SAMN04488514_102174"/>
<proteinExistence type="predicted"/>
<keyword evidence="1" id="KW-0472">Membrane</keyword>
<feature type="transmembrane region" description="Helical" evidence="1">
    <location>
        <begin position="12"/>
        <end position="31"/>
    </location>
</feature>
<dbReference type="EMBL" id="FNGV01000002">
    <property type="protein sequence ID" value="SDL64006.1"/>
    <property type="molecule type" value="Genomic_DNA"/>
</dbReference>
<accession>A0A1G9LQ12</accession>
<keyword evidence="1" id="KW-0812">Transmembrane</keyword>